<dbReference type="InterPro" id="IPR033435">
    <property type="entry name" value="DUF5129"/>
</dbReference>
<gene>
    <name evidence="4" type="ORF">M4486_07530</name>
</gene>
<evidence type="ECO:0000256" key="2">
    <source>
        <dbReference type="SAM" id="Phobius"/>
    </source>
</evidence>
<keyword evidence="2" id="KW-0472">Membrane</keyword>
<keyword evidence="2" id="KW-0812">Transmembrane</keyword>
<feature type="compositionally biased region" description="Low complexity" evidence="1">
    <location>
        <begin position="376"/>
        <end position="389"/>
    </location>
</feature>
<sequence length="536" mass="56811">MDPHPQAPSAPRAPRATTRAPAPSAHVRSLVLVLLGALALLALLAPLLAPGAHAAPPGSVEIDDEQGVIDDPDALQGRLEGIDLRDAAAPVDLKVVTLDIAAHDADPSADTGLNDAVLDDARSEHPDWIDGEKWADGVVILAIDPEHRKVGTYAGEDVKLSDGDFEDVQDAMKDDASDGAWADAFEAGAQKYADLLGRPWWRSPGAIIGAFIALVALGAGAVAALARGAGSRRRVRTARERFDDVRAKRQETDQAASRIPRDSSYGATILADVEDYRRAVDEAESTSSELPAHPGPLWGIGPASARRAKEFEKSVEVADRADDTIIGAARLLGRTGDFRTAWQEERRPLDESLAAVEQTIAEVLDPADTDTDTDTDGQQSTTTHSAAAAGLRSTAQQVSTDLEEVSTAYLDGGISPDDALERLDELTERLSVASERLREEAIGARSKDDDEVKVMRDAEPEHFTSDFPTSVRGRQFARHPQDYVSGYSLSPVLWTGAWYGGATTALDTHRNPPASSGSTSGYSGGGFSGAGSSSSF</sequence>
<feature type="compositionally biased region" description="Acidic residues" evidence="1">
    <location>
        <begin position="366"/>
        <end position="375"/>
    </location>
</feature>
<evidence type="ECO:0000313" key="5">
    <source>
        <dbReference type="Proteomes" id="UP001055868"/>
    </source>
</evidence>
<feature type="region of interest" description="Disordered" evidence="1">
    <location>
        <begin position="509"/>
        <end position="536"/>
    </location>
</feature>
<dbReference type="Gene3D" id="3.10.310.50">
    <property type="match status" value="1"/>
</dbReference>
<feature type="domain" description="DUF5129" evidence="3">
    <location>
        <begin position="63"/>
        <end position="423"/>
    </location>
</feature>
<name>A0ABY4N9B1_9MICO</name>
<dbReference type="RefSeq" id="WP_249480532.1">
    <property type="nucleotide sequence ID" value="NZ_CP097218.1"/>
</dbReference>
<proteinExistence type="predicted"/>
<feature type="compositionally biased region" description="Low complexity" evidence="1">
    <location>
        <begin position="9"/>
        <end position="22"/>
    </location>
</feature>
<dbReference type="Proteomes" id="UP001055868">
    <property type="component" value="Chromosome"/>
</dbReference>
<evidence type="ECO:0000259" key="3">
    <source>
        <dbReference type="Pfam" id="PF17173"/>
    </source>
</evidence>
<protein>
    <submittedName>
        <fullName evidence="4">DUF5129 domain-containing protein</fullName>
    </submittedName>
</protein>
<evidence type="ECO:0000256" key="1">
    <source>
        <dbReference type="SAM" id="MobiDB-lite"/>
    </source>
</evidence>
<accession>A0ABY4N9B1</accession>
<keyword evidence="2" id="KW-1133">Transmembrane helix</keyword>
<dbReference type="Pfam" id="PF17173">
    <property type="entry name" value="DUF5129"/>
    <property type="match status" value="1"/>
</dbReference>
<evidence type="ECO:0000313" key="4">
    <source>
        <dbReference type="EMBL" id="UQN31122.1"/>
    </source>
</evidence>
<dbReference type="EMBL" id="CP097218">
    <property type="protein sequence ID" value="UQN31122.1"/>
    <property type="molecule type" value="Genomic_DNA"/>
</dbReference>
<feature type="region of interest" description="Disordered" evidence="1">
    <location>
        <begin position="366"/>
        <end position="398"/>
    </location>
</feature>
<organism evidence="4 5">
    <name type="scientific">Brachybacterium kimchii</name>
    <dbReference type="NCBI Taxonomy" id="2942909"/>
    <lineage>
        <taxon>Bacteria</taxon>
        <taxon>Bacillati</taxon>
        <taxon>Actinomycetota</taxon>
        <taxon>Actinomycetes</taxon>
        <taxon>Micrococcales</taxon>
        <taxon>Dermabacteraceae</taxon>
        <taxon>Brachybacterium</taxon>
    </lineage>
</organism>
<reference evidence="4" key="1">
    <citation type="submission" date="2022-05" db="EMBL/GenBank/DDBJ databases">
        <title>Genomic analysis of Brachybacterium sp. CBA3104.</title>
        <authorList>
            <person name="Roh S.W."/>
            <person name="Kim Y.B."/>
            <person name="Kim Y."/>
        </authorList>
    </citation>
    <scope>NUCLEOTIDE SEQUENCE</scope>
    <source>
        <strain evidence="4">CBA3104</strain>
    </source>
</reference>
<feature type="transmembrane region" description="Helical" evidence="2">
    <location>
        <begin position="206"/>
        <end position="226"/>
    </location>
</feature>
<keyword evidence="5" id="KW-1185">Reference proteome</keyword>
<feature type="region of interest" description="Disordered" evidence="1">
    <location>
        <begin position="1"/>
        <end position="22"/>
    </location>
</feature>